<feature type="chain" id="PRO_5013246668" evidence="1">
    <location>
        <begin position="22"/>
        <end position="228"/>
    </location>
</feature>
<keyword evidence="3" id="KW-1185">Reference proteome</keyword>
<evidence type="ECO:0000256" key="1">
    <source>
        <dbReference type="SAM" id="SignalP"/>
    </source>
</evidence>
<dbReference type="EMBL" id="FRDN01000009">
    <property type="protein sequence ID" value="SHN78751.1"/>
    <property type="molecule type" value="Genomic_DNA"/>
</dbReference>
<dbReference type="RefSeq" id="WP_072773461.1">
    <property type="nucleotide sequence ID" value="NZ_FRDN01000009.1"/>
</dbReference>
<accession>A0A1M7U6V3</accession>
<reference evidence="3" key="1">
    <citation type="submission" date="2016-12" db="EMBL/GenBank/DDBJ databases">
        <authorList>
            <person name="Varghese N."/>
            <person name="Submissions S."/>
        </authorList>
    </citation>
    <scope>NUCLEOTIDE SEQUENCE [LARGE SCALE GENOMIC DNA]</scope>
    <source>
        <strain evidence="3">DSM 11544</strain>
    </source>
</reference>
<name>A0A1M7U6V3_9FIRM</name>
<gene>
    <name evidence="2" type="ORF">SAMN02745215_03129</name>
</gene>
<evidence type="ECO:0000313" key="3">
    <source>
        <dbReference type="Proteomes" id="UP000184010"/>
    </source>
</evidence>
<proteinExistence type="predicted"/>
<dbReference type="AlphaFoldDB" id="A0A1M7U6V3"/>
<feature type="signal peptide" evidence="1">
    <location>
        <begin position="1"/>
        <end position="21"/>
    </location>
</feature>
<organism evidence="2 3">
    <name type="scientific">Desulfitobacterium chlororespirans DSM 11544</name>
    <dbReference type="NCBI Taxonomy" id="1121395"/>
    <lineage>
        <taxon>Bacteria</taxon>
        <taxon>Bacillati</taxon>
        <taxon>Bacillota</taxon>
        <taxon>Clostridia</taxon>
        <taxon>Eubacteriales</taxon>
        <taxon>Desulfitobacteriaceae</taxon>
        <taxon>Desulfitobacterium</taxon>
    </lineage>
</organism>
<sequence length="228" mass="26155">MKKVLILAISFLLLVPSFVMASNEENQATNSPTTKHEVMQKLHKEYNILPSETPPSLGSEDYYAKQDPVELDKFEKIMRQEIEKIIKVNKETDEKIKSLGDVEWVDVPTRAVTQEDGTTVFQSYPLVENQIMATVFYKDTKTITHGYMTVWGAIENSLGFWRFVVPVNVELEPQPYYIFVIPIVDGIKVSYGIDAGRTLYVRATFDVYYNNWDKIGTVNEIVEFTAHV</sequence>
<keyword evidence="1" id="KW-0732">Signal</keyword>
<dbReference type="Proteomes" id="UP000184010">
    <property type="component" value="Unassembled WGS sequence"/>
</dbReference>
<protein>
    <submittedName>
        <fullName evidence="2">Uncharacterized protein</fullName>
    </submittedName>
</protein>
<evidence type="ECO:0000313" key="2">
    <source>
        <dbReference type="EMBL" id="SHN78751.1"/>
    </source>
</evidence>